<gene>
    <name evidence="1" type="ORF">Lsai_0211</name>
</gene>
<dbReference type="STRING" id="28087.Lsai_0211"/>
<protein>
    <submittedName>
        <fullName evidence="1">Coiled-coil protein</fullName>
    </submittedName>
</protein>
<evidence type="ECO:0000313" key="1">
    <source>
        <dbReference type="EMBL" id="KTD60101.1"/>
    </source>
</evidence>
<organism evidence="1 2">
    <name type="scientific">Legionella sainthelensi</name>
    <dbReference type="NCBI Taxonomy" id="28087"/>
    <lineage>
        <taxon>Bacteria</taxon>
        <taxon>Pseudomonadati</taxon>
        <taxon>Pseudomonadota</taxon>
        <taxon>Gammaproteobacteria</taxon>
        <taxon>Legionellales</taxon>
        <taxon>Legionellaceae</taxon>
        <taxon>Legionella</taxon>
    </lineage>
</organism>
<dbReference type="AlphaFoldDB" id="A0A0W0YT97"/>
<evidence type="ECO:0000313" key="2">
    <source>
        <dbReference type="Proteomes" id="UP000054621"/>
    </source>
</evidence>
<dbReference type="OrthoDB" id="5632107at2"/>
<dbReference type="Proteomes" id="UP000054621">
    <property type="component" value="Unassembled WGS sequence"/>
</dbReference>
<sequence>MLTKLNKLNKLSKLSKKMYLGGNTSIVRFYSENNWKKFNESSCSIESVLLSGKKSFPDIFQDDTVEFTAIKNSVHKQEELTQILKAFGRYKGHDGSSIGNLMVFETERRSLQVTGALIPLLVKTPPKNNDFGQFVRDFHVQHIIPYLPESDLLRLREKYFSWVCSIVTNSDTREEHPRIHHFFNQAKAELLKRREKEIITLSDSEITELAVRRVADALLKQELDTTLSTIAENKIELLIGNGKLEALPLVSAVDANTFIGSLEKPLSSYPDRFTVLMAGGPGSGKSITTESFALQLQQQTGYALDELALLTVDRKRTIYYDDDCVKGTHKKHIGTLTHDEAVVTYNMSGEFLSRRMDQNKKVPNVFKEMCNIWPTWLDIGLKKDGTYLISVSTRKPEKAVEGVIKRGIENNDFVTPPEYVLNSYRSVSERFPQVIQDNQSKKVIISVVNNELAIEKKFSKEQNQELEDNKPAVVVDCETNTIYIVNLLQYMDFINQSQLNSKATSVQELYENADLTISTSMKRVIDPSKFGSAKIAFVQSDIKSTAINELEKNIVAVVQEGELNILDKEHFDVLRSTAPEHFEELDTLASKKSQSFCTIL</sequence>
<dbReference type="PATRIC" id="fig|28087.4.peg.224"/>
<reference evidence="1 2" key="1">
    <citation type="submission" date="2015-11" db="EMBL/GenBank/DDBJ databases">
        <title>Genomic analysis of 38 Legionella species identifies large and diverse effector repertoires.</title>
        <authorList>
            <person name="Burstein D."/>
            <person name="Amaro F."/>
            <person name="Zusman T."/>
            <person name="Lifshitz Z."/>
            <person name="Cohen O."/>
            <person name="Gilbert J.A."/>
            <person name="Pupko T."/>
            <person name="Shuman H.A."/>
            <person name="Segal G."/>
        </authorList>
    </citation>
    <scope>NUCLEOTIDE SEQUENCE [LARGE SCALE GENOMIC DNA]</scope>
    <source>
        <strain evidence="1 2">Mt.St.Helens-4</strain>
    </source>
</reference>
<dbReference type="RefSeq" id="WP_027270033.1">
    <property type="nucleotide sequence ID" value="NZ_CAAAJE010000005.1"/>
</dbReference>
<accession>A0A0W0YT97</accession>
<proteinExistence type="predicted"/>
<dbReference type="eggNOG" id="ENOG5031DS9">
    <property type="taxonomic scope" value="Bacteria"/>
</dbReference>
<dbReference type="EMBL" id="LNYV01000003">
    <property type="protein sequence ID" value="KTD60101.1"/>
    <property type="molecule type" value="Genomic_DNA"/>
</dbReference>
<comment type="caution">
    <text evidence="1">The sequence shown here is derived from an EMBL/GenBank/DDBJ whole genome shotgun (WGS) entry which is preliminary data.</text>
</comment>
<name>A0A0W0YT97_9GAMM</name>